<proteinExistence type="predicted"/>
<reference evidence="2" key="1">
    <citation type="submission" date="2016-06" db="EMBL/GenBank/DDBJ databases">
        <authorList>
            <person name="Varghese N."/>
            <person name="Submissions Spin"/>
        </authorList>
    </citation>
    <scope>NUCLEOTIDE SEQUENCE [LARGE SCALE GENOMIC DNA]</scope>
    <source>
        <strain evidence="2">DSM 43903</strain>
    </source>
</reference>
<protein>
    <submittedName>
        <fullName evidence="1">Uncharacterized protein</fullName>
    </submittedName>
</protein>
<dbReference type="AlphaFoldDB" id="A0A1C6TST7"/>
<name>A0A1C6TST7_9ACTN</name>
<gene>
    <name evidence="1" type="ORF">GA0070606_0489</name>
</gene>
<dbReference type="Proteomes" id="UP000199001">
    <property type="component" value="Unassembled WGS sequence"/>
</dbReference>
<dbReference type="NCBIfam" id="NF038044">
    <property type="entry name" value="act_def_assoc_B"/>
    <property type="match status" value="1"/>
</dbReference>
<keyword evidence="2" id="KW-1185">Reference proteome</keyword>
<dbReference type="EMBL" id="FMHZ01000002">
    <property type="protein sequence ID" value="SCL44865.1"/>
    <property type="molecule type" value="Genomic_DNA"/>
</dbReference>
<evidence type="ECO:0000313" key="1">
    <source>
        <dbReference type="EMBL" id="SCL44865.1"/>
    </source>
</evidence>
<dbReference type="STRING" id="47855.GA0070606_0489"/>
<sequence length="70" mass="7267">MSTVKLAPRVCLTPLPYGGAVLVNGVSLAIAECDEPQRLAINELLANGTSEGQLAQFLIATGWVVRSDAG</sequence>
<evidence type="ECO:0000313" key="2">
    <source>
        <dbReference type="Proteomes" id="UP000199001"/>
    </source>
</evidence>
<accession>A0A1C6TST7</accession>
<organism evidence="1 2">
    <name type="scientific">Micromonospora citrea</name>
    <dbReference type="NCBI Taxonomy" id="47855"/>
    <lineage>
        <taxon>Bacteria</taxon>
        <taxon>Bacillati</taxon>
        <taxon>Actinomycetota</taxon>
        <taxon>Actinomycetes</taxon>
        <taxon>Micromonosporales</taxon>
        <taxon>Micromonosporaceae</taxon>
        <taxon>Micromonospora</taxon>
    </lineage>
</organism>